<dbReference type="PANTHER" id="PTHR44329">
    <property type="entry name" value="SERINE/THREONINE-PROTEIN KINASE TNNI3K-RELATED"/>
    <property type="match status" value="1"/>
</dbReference>
<dbReference type="SMART" id="SM00220">
    <property type="entry name" value="S_TKc"/>
    <property type="match status" value="1"/>
</dbReference>
<evidence type="ECO:0000256" key="4">
    <source>
        <dbReference type="ARBA" id="ARBA00022741"/>
    </source>
</evidence>
<dbReference type="InterPro" id="IPR000719">
    <property type="entry name" value="Prot_kinase_dom"/>
</dbReference>
<keyword evidence="10" id="KW-0472">Membrane</keyword>
<keyword evidence="3" id="KW-0808">Transferase</keyword>
<protein>
    <recommendedName>
        <fullName evidence="1">non-specific serine/threonine protein kinase</fullName>
        <ecNumber evidence="1">2.7.11.1</ecNumber>
    </recommendedName>
</protein>
<dbReference type="SUPFAM" id="SSF56112">
    <property type="entry name" value="Protein kinase-like (PK-like)"/>
    <property type="match status" value="1"/>
</dbReference>
<dbReference type="GO" id="GO:0005524">
    <property type="term" value="F:ATP binding"/>
    <property type="evidence" value="ECO:0007669"/>
    <property type="project" value="UniProtKB-UniRule"/>
</dbReference>
<keyword evidence="4 9" id="KW-0547">Nucleotide-binding</keyword>
<gene>
    <name evidence="13" type="ORF">NAEGRDRAFT_68759</name>
</gene>
<feature type="signal peptide" evidence="11">
    <location>
        <begin position="1"/>
        <end position="25"/>
    </location>
</feature>
<keyword evidence="10" id="KW-1133">Transmembrane helix</keyword>
<dbReference type="eggNOG" id="KOG0192">
    <property type="taxonomic scope" value="Eukaryota"/>
</dbReference>
<comment type="catalytic activity">
    <reaction evidence="7">
        <text>L-threonyl-[protein] + ATP = O-phospho-L-threonyl-[protein] + ADP + H(+)</text>
        <dbReference type="Rhea" id="RHEA:46608"/>
        <dbReference type="Rhea" id="RHEA-COMP:11060"/>
        <dbReference type="Rhea" id="RHEA-COMP:11605"/>
        <dbReference type="ChEBI" id="CHEBI:15378"/>
        <dbReference type="ChEBI" id="CHEBI:30013"/>
        <dbReference type="ChEBI" id="CHEBI:30616"/>
        <dbReference type="ChEBI" id="CHEBI:61977"/>
        <dbReference type="ChEBI" id="CHEBI:456216"/>
        <dbReference type="EC" id="2.7.11.1"/>
    </reaction>
</comment>
<evidence type="ECO:0000256" key="8">
    <source>
        <dbReference type="ARBA" id="ARBA00048679"/>
    </source>
</evidence>
<keyword evidence="5" id="KW-0418">Kinase</keyword>
<keyword evidence="6 9" id="KW-0067">ATP-binding</keyword>
<dbReference type="InterPro" id="IPR008271">
    <property type="entry name" value="Ser/Thr_kinase_AS"/>
</dbReference>
<dbReference type="OrthoDB" id="339325at2759"/>
<keyword evidence="10" id="KW-0812">Transmembrane</keyword>
<dbReference type="FunFam" id="1.10.510.10:FF:001023">
    <property type="entry name" value="Os07g0541700 protein"/>
    <property type="match status" value="1"/>
</dbReference>
<dbReference type="PROSITE" id="PS00107">
    <property type="entry name" value="PROTEIN_KINASE_ATP"/>
    <property type="match status" value="1"/>
</dbReference>
<dbReference type="EC" id="2.7.11.1" evidence="1"/>
<evidence type="ECO:0000256" key="9">
    <source>
        <dbReference type="PROSITE-ProRule" id="PRU10141"/>
    </source>
</evidence>
<feature type="transmembrane region" description="Helical" evidence="10">
    <location>
        <begin position="926"/>
        <end position="946"/>
    </location>
</feature>
<feature type="domain" description="Protein kinase" evidence="12">
    <location>
        <begin position="742"/>
        <end position="1005"/>
    </location>
</feature>
<name>D2VIQ5_NAEGR</name>
<evidence type="ECO:0000256" key="2">
    <source>
        <dbReference type="ARBA" id="ARBA00022527"/>
    </source>
</evidence>
<feature type="transmembrane region" description="Helical" evidence="10">
    <location>
        <begin position="952"/>
        <end position="972"/>
    </location>
</feature>
<dbReference type="InParanoid" id="D2VIQ5"/>
<proteinExistence type="predicted"/>
<dbReference type="GeneID" id="8861991"/>
<dbReference type="PROSITE" id="PS50011">
    <property type="entry name" value="PROTEIN_KINASE_DOM"/>
    <property type="match status" value="1"/>
</dbReference>
<evidence type="ECO:0000256" key="6">
    <source>
        <dbReference type="ARBA" id="ARBA00022840"/>
    </source>
</evidence>
<sequence length="1005" mass="113579">MKGSIVCIVCVVLLVLTIQYENSFASLTSKQQQLTLFLDSNSNFINSNCLESTFPCSNFTQIIQATRNLLNETNKLDNLEVLVRIRGEITTCDHVINFSQFTTNFKLSLVSWDVNNQFSIPPRRCVFIDEDSSSINELYLENGHIEMDLTNREFDIVSIVNSTGEMYFNTKEFSCDSSTINIILKNSENIRIKNSNIDINCKAGTQFNDFNVENSILIMSDSEISNFNTFSIRNSIWKLEKVSIIYTIRLNLGAYVSITDCEIIGSNAMFENIDVLEMTRIKSRELDHLTDEDSSVTIFTLFNIRNIKVSTSNFTENKFAGSVFDIQGCYQVEFTNCNFYNNLQKEFIRVRAVQDTDLSISDSKFFDNRVANALINQEPYQLLLFYITNCEFMRNYGGSTGSVLNLYRSDVYIETSSFSHNMAIKGGAIYGLNTKTLELKNSNFTNNEADYGGAIFLVYSQLYKGNALHLINSLCDGNVANIAGGCLFSNDNYSMKLIKGVNRAGFYGNTLASGLVGLIVELEDKNGKYQTVTNQTINVFPGEYMNFRIILYDMYYQKTSKLRDGDLLISLEESQSFVMQSQNFANGNESILLSNTQILLKNSKHFFNSSTFLRLNILGMERIIHLNIVECPLGYSMSRNSGTFKCEIIPLEIIIPSAILGTISLIIISISLIIGSVYIIRKLKKLRKQERAEMEIQKKFTDNNFIFNNSNSDVLSELHVPLIESSKSNQSSYQYTIPISDINIISKIGEGTNGIVYKGKWQRTDVAIKQLKTSEEDSEEFEREAILMSSLRHPSIVSCFGVSLTLNSKYMVVEYLENGSLDKALYNSRIGREKLLFETKLNILFDVAKGMVYLHSINPNKIIHRDLKPGNILLTKNMNAKVGDFGLSKIVSNNTATMTTNVGTLLYIKKAPELLSSYHKGQTTKLDVYSFGVIMWEILFEIIPFSNELSDVNTPFAMCPLFLLIIIIGILNRIMTRQRNVKIDEMIGVNIESGQMVVFGVMVGS</sequence>
<dbReference type="RefSeq" id="XP_002676060.1">
    <property type="nucleotide sequence ID" value="XM_002676014.1"/>
</dbReference>
<dbReference type="InterPro" id="IPR017441">
    <property type="entry name" value="Protein_kinase_ATP_BS"/>
</dbReference>
<comment type="catalytic activity">
    <reaction evidence="8">
        <text>L-seryl-[protein] + ATP = O-phospho-L-seryl-[protein] + ADP + H(+)</text>
        <dbReference type="Rhea" id="RHEA:17989"/>
        <dbReference type="Rhea" id="RHEA-COMP:9863"/>
        <dbReference type="Rhea" id="RHEA-COMP:11604"/>
        <dbReference type="ChEBI" id="CHEBI:15378"/>
        <dbReference type="ChEBI" id="CHEBI:29999"/>
        <dbReference type="ChEBI" id="CHEBI:30616"/>
        <dbReference type="ChEBI" id="CHEBI:83421"/>
        <dbReference type="ChEBI" id="CHEBI:456216"/>
        <dbReference type="EC" id="2.7.11.1"/>
    </reaction>
</comment>
<reference evidence="13 14" key="1">
    <citation type="journal article" date="2010" name="Cell">
        <title>The genome of Naegleria gruberi illuminates early eukaryotic versatility.</title>
        <authorList>
            <person name="Fritz-Laylin L.K."/>
            <person name="Prochnik S.E."/>
            <person name="Ginger M.L."/>
            <person name="Dacks J.B."/>
            <person name="Carpenter M.L."/>
            <person name="Field M.C."/>
            <person name="Kuo A."/>
            <person name="Paredez A."/>
            <person name="Chapman J."/>
            <person name="Pham J."/>
            <person name="Shu S."/>
            <person name="Neupane R."/>
            <person name="Cipriano M."/>
            <person name="Mancuso J."/>
            <person name="Tu H."/>
            <person name="Salamov A."/>
            <person name="Lindquist E."/>
            <person name="Shapiro H."/>
            <person name="Lucas S."/>
            <person name="Grigoriev I.V."/>
            <person name="Cande W.Z."/>
            <person name="Fulton C."/>
            <person name="Rokhsar D.S."/>
            <person name="Dawson S.C."/>
        </authorList>
    </citation>
    <scope>NUCLEOTIDE SEQUENCE [LARGE SCALE GENOMIC DNA]</scope>
    <source>
        <strain evidence="13 14">NEG-M</strain>
    </source>
</reference>
<dbReference type="GO" id="GO:0004674">
    <property type="term" value="F:protein serine/threonine kinase activity"/>
    <property type="evidence" value="ECO:0007669"/>
    <property type="project" value="UniProtKB-KW"/>
</dbReference>
<evidence type="ECO:0000313" key="14">
    <source>
        <dbReference type="Proteomes" id="UP000006671"/>
    </source>
</evidence>
<dbReference type="KEGG" id="ngr:NAEGRDRAFT_68759"/>
<keyword evidence="14" id="KW-1185">Reference proteome</keyword>
<dbReference type="InterPro" id="IPR001245">
    <property type="entry name" value="Ser-Thr/Tyr_kinase_cat_dom"/>
</dbReference>
<dbReference type="PANTHER" id="PTHR44329:SF289">
    <property type="entry name" value="SERINE_THREONINE-PROTEIN KINASE VIK"/>
    <property type="match status" value="1"/>
</dbReference>
<keyword evidence="2" id="KW-0723">Serine/threonine-protein kinase</keyword>
<evidence type="ECO:0000313" key="13">
    <source>
        <dbReference type="EMBL" id="EFC43316.1"/>
    </source>
</evidence>
<evidence type="ECO:0000256" key="11">
    <source>
        <dbReference type="SAM" id="SignalP"/>
    </source>
</evidence>
<evidence type="ECO:0000259" key="12">
    <source>
        <dbReference type="PROSITE" id="PS50011"/>
    </source>
</evidence>
<accession>D2VIQ5</accession>
<dbReference type="STRING" id="5762.D2VIQ5"/>
<organism evidence="14">
    <name type="scientific">Naegleria gruberi</name>
    <name type="common">Amoeba</name>
    <dbReference type="NCBI Taxonomy" id="5762"/>
    <lineage>
        <taxon>Eukaryota</taxon>
        <taxon>Discoba</taxon>
        <taxon>Heterolobosea</taxon>
        <taxon>Tetramitia</taxon>
        <taxon>Eutetramitia</taxon>
        <taxon>Vahlkampfiidae</taxon>
        <taxon>Naegleria</taxon>
    </lineage>
</organism>
<keyword evidence="11" id="KW-0732">Signal</keyword>
<dbReference type="Proteomes" id="UP000006671">
    <property type="component" value="Unassembled WGS sequence"/>
</dbReference>
<dbReference type="VEuPathDB" id="AmoebaDB:NAEGRDRAFT_68759"/>
<evidence type="ECO:0000256" key="7">
    <source>
        <dbReference type="ARBA" id="ARBA00047899"/>
    </source>
</evidence>
<dbReference type="PROSITE" id="PS00108">
    <property type="entry name" value="PROTEIN_KINASE_ST"/>
    <property type="match status" value="1"/>
</dbReference>
<dbReference type="AlphaFoldDB" id="D2VIQ5"/>
<evidence type="ECO:0000256" key="1">
    <source>
        <dbReference type="ARBA" id="ARBA00012513"/>
    </source>
</evidence>
<dbReference type="EMBL" id="GG738874">
    <property type="protein sequence ID" value="EFC43316.1"/>
    <property type="molecule type" value="Genomic_DNA"/>
</dbReference>
<dbReference type="InterPro" id="IPR051681">
    <property type="entry name" value="Ser/Thr_Kinases-Pseudokinases"/>
</dbReference>
<dbReference type="Pfam" id="PF07714">
    <property type="entry name" value="PK_Tyr_Ser-Thr"/>
    <property type="match status" value="1"/>
</dbReference>
<evidence type="ECO:0000256" key="5">
    <source>
        <dbReference type="ARBA" id="ARBA00022777"/>
    </source>
</evidence>
<evidence type="ECO:0000256" key="10">
    <source>
        <dbReference type="SAM" id="Phobius"/>
    </source>
</evidence>
<feature type="binding site" evidence="9">
    <location>
        <position position="769"/>
    </location>
    <ligand>
        <name>ATP</name>
        <dbReference type="ChEBI" id="CHEBI:30616"/>
    </ligand>
</feature>
<feature type="transmembrane region" description="Helical" evidence="10">
    <location>
        <begin position="653"/>
        <end position="680"/>
    </location>
</feature>
<evidence type="ECO:0000256" key="3">
    <source>
        <dbReference type="ARBA" id="ARBA00022679"/>
    </source>
</evidence>
<dbReference type="Gene3D" id="1.10.510.10">
    <property type="entry name" value="Transferase(Phosphotransferase) domain 1"/>
    <property type="match status" value="1"/>
</dbReference>
<dbReference type="InterPro" id="IPR011009">
    <property type="entry name" value="Kinase-like_dom_sf"/>
</dbReference>
<feature type="chain" id="PRO_5003037624" description="non-specific serine/threonine protein kinase" evidence="11">
    <location>
        <begin position="26"/>
        <end position="1005"/>
    </location>
</feature>